<evidence type="ECO:0000256" key="2">
    <source>
        <dbReference type="ARBA" id="ARBA00022741"/>
    </source>
</evidence>
<evidence type="ECO:0000256" key="6">
    <source>
        <dbReference type="ARBA" id="ARBA00023125"/>
    </source>
</evidence>
<feature type="compositionally biased region" description="Low complexity" evidence="12">
    <location>
        <begin position="798"/>
        <end position="809"/>
    </location>
</feature>
<gene>
    <name evidence="15" type="ORF">CHLNCDRAFT_56762</name>
</gene>
<dbReference type="InterPro" id="IPR000212">
    <property type="entry name" value="DNA_helicase_UvrD/REP"/>
</dbReference>
<evidence type="ECO:0000259" key="13">
    <source>
        <dbReference type="PROSITE" id="PS51198"/>
    </source>
</evidence>
<dbReference type="PROSITE" id="PS51217">
    <property type="entry name" value="UVRD_HELICASE_CTER"/>
    <property type="match status" value="1"/>
</dbReference>
<comment type="similarity">
    <text evidence="1">Belongs to the helicase family. UvrD subfamily.</text>
</comment>
<dbReference type="GeneID" id="17358418"/>
<feature type="domain" description="UvrD-like helicase C-terminal" evidence="14">
    <location>
        <begin position="328"/>
        <end position="715"/>
    </location>
</feature>
<dbReference type="STRING" id="554065.E1Z526"/>
<keyword evidence="3 11" id="KW-0378">Hydrolase</keyword>
<evidence type="ECO:0000256" key="8">
    <source>
        <dbReference type="ARBA" id="ARBA00034617"/>
    </source>
</evidence>
<comment type="caution">
    <text evidence="11">Lacks conserved residue(s) required for the propagation of feature annotation.</text>
</comment>
<dbReference type="InterPro" id="IPR027417">
    <property type="entry name" value="P-loop_NTPase"/>
</dbReference>
<dbReference type="Gene3D" id="1.10.10.160">
    <property type="match status" value="2"/>
</dbReference>
<keyword evidence="16" id="KW-1185">Reference proteome</keyword>
<evidence type="ECO:0000256" key="4">
    <source>
        <dbReference type="ARBA" id="ARBA00022806"/>
    </source>
</evidence>
<evidence type="ECO:0000256" key="1">
    <source>
        <dbReference type="ARBA" id="ARBA00009922"/>
    </source>
</evidence>
<evidence type="ECO:0000256" key="7">
    <source>
        <dbReference type="ARBA" id="ARBA00023235"/>
    </source>
</evidence>
<comment type="catalytic activity">
    <reaction evidence="8">
        <text>Couples ATP hydrolysis with the unwinding of duplex DNA by translocating in the 3'-5' direction.</text>
        <dbReference type="EC" id="5.6.2.4"/>
    </reaction>
</comment>
<evidence type="ECO:0000313" key="16">
    <source>
        <dbReference type="Proteomes" id="UP000008141"/>
    </source>
</evidence>
<dbReference type="Gene3D" id="3.40.50.300">
    <property type="entry name" value="P-loop containing nucleotide triphosphate hydrolases"/>
    <property type="match status" value="4"/>
</dbReference>
<protein>
    <recommendedName>
        <fullName evidence="9">DNA 3'-5' helicase</fullName>
        <ecNumber evidence="9">5.6.2.4</ecNumber>
    </recommendedName>
</protein>
<keyword evidence="4 11" id="KW-0347">Helicase</keyword>
<dbReference type="EC" id="5.6.2.4" evidence="9"/>
<dbReference type="OrthoDB" id="1470711at2759"/>
<dbReference type="GO" id="GO:0005524">
    <property type="term" value="F:ATP binding"/>
    <property type="evidence" value="ECO:0007669"/>
    <property type="project" value="UniProtKB-UniRule"/>
</dbReference>
<keyword evidence="7" id="KW-0413">Isomerase</keyword>
<dbReference type="Gene3D" id="1.10.486.10">
    <property type="entry name" value="PCRA, domain 4"/>
    <property type="match status" value="1"/>
</dbReference>
<dbReference type="AlphaFoldDB" id="E1Z526"/>
<evidence type="ECO:0000259" key="14">
    <source>
        <dbReference type="PROSITE" id="PS51217"/>
    </source>
</evidence>
<keyword evidence="2 11" id="KW-0547">Nucleotide-binding</keyword>
<dbReference type="Proteomes" id="UP000008141">
    <property type="component" value="Unassembled WGS sequence"/>
</dbReference>
<dbReference type="eggNOG" id="ENOG502SVD3">
    <property type="taxonomic scope" value="Eukaryota"/>
</dbReference>
<organism evidence="16">
    <name type="scientific">Chlorella variabilis</name>
    <name type="common">Green alga</name>
    <dbReference type="NCBI Taxonomy" id="554065"/>
    <lineage>
        <taxon>Eukaryota</taxon>
        <taxon>Viridiplantae</taxon>
        <taxon>Chlorophyta</taxon>
        <taxon>core chlorophytes</taxon>
        <taxon>Trebouxiophyceae</taxon>
        <taxon>Chlorellales</taxon>
        <taxon>Chlorellaceae</taxon>
        <taxon>Chlorella clade</taxon>
        <taxon>Chlorella</taxon>
    </lineage>
</organism>
<comment type="catalytic activity">
    <reaction evidence="10">
        <text>ATP + H2O = ADP + phosphate + H(+)</text>
        <dbReference type="Rhea" id="RHEA:13065"/>
        <dbReference type="ChEBI" id="CHEBI:15377"/>
        <dbReference type="ChEBI" id="CHEBI:15378"/>
        <dbReference type="ChEBI" id="CHEBI:30616"/>
        <dbReference type="ChEBI" id="CHEBI:43474"/>
        <dbReference type="ChEBI" id="CHEBI:456216"/>
        <dbReference type="EC" id="5.6.2.4"/>
    </reaction>
</comment>
<dbReference type="PROSITE" id="PS51198">
    <property type="entry name" value="UVRD_HELICASE_ATP_BIND"/>
    <property type="match status" value="1"/>
</dbReference>
<dbReference type="PANTHER" id="PTHR11070:SF2">
    <property type="entry name" value="ATP-DEPENDENT DNA HELICASE SRS2"/>
    <property type="match status" value="1"/>
</dbReference>
<proteinExistence type="inferred from homology"/>
<dbReference type="GO" id="GO:0043138">
    <property type="term" value="F:3'-5' DNA helicase activity"/>
    <property type="evidence" value="ECO:0007669"/>
    <property type="project" value="UniProtKB-EC"/>
</dbReference>
<dbReference type="Pfam" id="PF00580">
    <property type="entry name" value="UvrD-helicase"/>
    <property type="match status" value="1"/>
</dbReference>
<keyword evidence="5 11" id="KW-0067">ATP-binding</keyword>
<dbReference type="RefSeq" id="XP_005851551.1">
    <property type="nucleotide sequence ID" value="XM_005851489.1"/>
</dbReference>
<sequence length="922" mass="99176">MTGRARFLLGQGVAAEEVLVLTLSRKAAGEFRERLLRHVPGAKAATVCTFHSWSWMVVWRHWREAGFERRPTILAAEQQELALMRDCIMWDQLAAAQAEMRGWLFLPPSVPWPQVVAAVAERHAPLFHKCMQAALAAHSSEQQPGSRPAPSAGEAAARSFAELPTRLQLLLVGELHASLQQRFDGHCRGEPDGGVLELLAAADAQALFFLRWLEGEKRRGHMPDGAAYAALCARVGEGQERQRQLARVAVAYQAELRRQCLVPLSDLPLLARQLLAARGGALAWAQERWTHLLVDEFQDSAACMIFADYQRHFGARKLCLQTNFRSTAAICAFGCTLLHGNRRDAEGGMVPARAGACRPVHVRQFHTAEEEAAALADEVLRLWREEGVAYSSVCVLYRCLRLQGAELHAPLTASLRRLGIPHVIAGHGRLAEDPAVAALLAYLAASLEVDPAFEVVLGLPHHGLGREVCGALAQQQAAARLAGQLPPSLLACAEQVCTQAEAMLTQAPWQGQQAAVQVGPQSASQLEHVVSQLYTGDLQELSRLVLLLRGMRRAVGQEPLPRALRRVLQDSGLAAWLQQHGPAGAAAAVGSQQQRLGGGGDLPASLRCVLDKAEQLAAEWQQQQAEGRGRRPAGSGVGGAADGGSWCPAHAAGAASQQEAGEELVRELLARLATDTAADECAVQRRSGAASQRQQQAPGCDPGALTIGTIHSAKGLEWPVVLLPSVCQGLLPLRFRPPAWQAGDGAAALRACPRAHLEEERRLFHVAATRARDTLLVSFVQPPPPGAPAEPGDEELEASAAPAPQPELEPAGELRCSSILAGTVHRLRHQPDVLRFEGRLPHQDCCQAEWEEEEAQAGGMLHEVGNRPGSHGGPCQPQAVKLSLAERARRQLADNPRAGKLRARGGVAKQAQRQCPAAVLQG</sequence>
<feature type="domain" description="UvrD-like helicase ATP-binding" evidence="13">
    <location>
        <begin position="1"/>
        <end position="403"/>
    </location>
</feature>
<feature type="region of interest" description="Disordered" evidence="12">
    <location>
        <begin position="780"/>
        <end position="809"/>
    </location>
</feature>
<evidence type="ECO:0000313" key="15">
    <source>
        <dbReference type="EMBL" id="EFN59449.1"/>
    </source>
</evidence>
<accession>E1Z526</accession>
<dbReference type="GO" id="GO:0016787">
    <property type="term" value="F:hydrolase activity"/>
    <property type="evidence" value="ECO:0007669"/>
    <property type="project" value="UniProtKB-UniRule"/>
</dbReference>
<dbReference type="InterPro" id="IPR014016">
    <property type="entry name" value="UvrD-like_ATP-bd"/>
</dbReference>
<dbReference type="EMBL" id="GL433836">
    <property type="protein sequence ID" value="EFN59449.1"/>
    <property type="molecule type" value="Genomic_DNA"/>
</dbReference>
<dbReference type="GO" id="GO:0000725">
    <property type="term" value="P:recombinational repair"/>
    <property type="evidence" value="ECO:0007669"/>
    <property type="project" value="TreeGrafter"/>
</dbReference>
<evidence type="ECO:0000256" key="10">
    <source>
        <dbReference type="ARBA" id="ARBA00048988"/>
    </source>
</evidence>
<evidence type="ECO:0000256" key="12">
    <source>
        <dbReference type="SAM" id="MobiDB-lite"/>
    </source>
</evidence>
<evidence type="ECO:0000256" key="5">
    <source>
        <dbReference type="ARBA" id="ARBA00022840"/>
    </source>
</evidence>
<dbReference type="KEGG" id="cvr:CHLNCDRAFT_56762"/>
<dbReference type="SUPFAM" id="SSF52540">
    <property type="entry name" value="P-loop containing nucleoside triphosphate hydrolases"/>
    <property type="match status" value="1"/>
</dbReference>
<evidence type="ECO:0000256" key="3">
    <source>
        <dbReference type="ARBA" id="ARBA00022801"/>
    </source>
</evidence>
<feature type="region of interest" description="Disordered" evidence="12">
    <location>
        <begin position="619"/>
        <end position="644"/>
    </location>
</feature>
<evidence type="ECO:0000256" key="11">
    <source>
        <dbReference type="PROSITE-ProRule" id="PRU00560"/>
    </source>
</evidence>
<dbReference type="Pfam" id="PF13361">
    <property type="entry name" value="UvrD_C"/>
    <property type="match status" value="2"/>
</dbReference>
<dbReference type="InterPro" id="IPR014017">
    <property type="entry name" value="DNA_helicase_UvrD-like_C"/>
</dbReference>
<dbReference type="InterPro" id="IPR013986">
    <property type="entry name" value="DExx_box_DNA_helicase_dom_sf"/>
</dbReference>
<evidence type="ECO:0000256" key="9">
    <source>
        <dbReference type="ARBA" id="ARBA00034808"/>
    </source>
</evidence>
<keyword evidence="6" id="KW-0238">DNA-binding</keyword>
<name>E1Z526_CHLVA</name>
<reference evidence="15 16" key="1">
    <citation type="journal article" date="2010" name="Plant Cell">
        <title>The Chlorella variabilis NC64A genome reveals adaptation to photosymbiosis, coevolution with viruses, and cryptic sex.</title>
        <authorList>
            <person name="Blanc G."/>
            <person name="Duncan G."/>
            <person name="Agarkova I."/>
            <person name="Borodovsky M."/>
            <person name="Gurnon J."/>
            <person name="Kuo A."/>
            <person name="Lindquist E."/>
            <person name="Lucas S."/>
            <person name="Pangilinan J."/>
            <person name="Polle J."/>
            <person name="Salamov A."/>
            <person name="Terry A."/>
            <person name="Yamada T."/>
            <person name="Dunigan D.D."/>
            <person name="Grigoriev I.V."/>
            <person name="Claverie J.M."/>
            <person name="Van Etten J.L."/>
        </authorList>
    </citation>
    <scope>NUCLEOTIDE SEQUENCE [LARGE SCALE GENOMIC DNA]</scope>
    <source>
        <strain evidence="15 16">NC64A</strain>
    </source>
</reference>
<dbReference type="PANTHER" id="PTHR11070">
    <property type="entry name" value="UVRD / RECB / PCRA DNA HELICASE FAMILY MEMBER"/>
    <property type="match status" value="1"/>
</dbReference>
<dbReference type="GO" id="GO:0003677">
    <property type="term" value="F:DNA binding"/>
    <property type="evidence" value="ECO:0007669"/>
    <property type="project" value="UniProtKB-KW"/>
</dbReference>
<dbReference type="InParanoid" id="E1Z526"/>